<dbReference type="RefSeq" id="WP_408077223.1">
    <property type="nucleotide sequence ID" value="NZ_JBELQC010000001.1"/>
</dbReference>
<comment type="caution">
    <text evidence="2">The sequence shown here is derived from an EMBL/GenBank/DDBJ whole genome shotgun (WGS) entry which is preliminary data.</text>
</comment>
<evidence type="ECO:0000256" key="1">
    <source>
        <dbReference type="SAM" id="SignalP"/>
    </source>
</evidence>
<feature type="signal peptide" evidence="1">
    <location>
        <begin position="1"/>
        <end position="24"/>
    </location>
</feature>
<keyword evidence="1" id="KW-0732">Signal</keyword>
<gene>
    <name evidence="2" type="ORF">ABS767_04825</name>
</gene>
<accession>A0ABW8YJA6</accession>
<dbReference type="PROSITE" id="PS51257">
    <property type="entry name" value="PROKAR_LIPOPROTEIN"/>
    <property type="match status" value="1"/>
</dbReference>
<dbReference type="EMBL" id="JBELQC010000001">
    <property type="protein sequence ID" value="MFL9840279.1"/>
    <property type="molecule type" value="Genomic_DNA"/>
</dbReference>
<keyword evidence="3" id="KW-1185">Reference proteome</keyword>
<reference evidence="2 3" key="1">
    <citation type="submission" date="2024-06" db="EMBL/GenBank/DDBJ databases">
        <authorList>
            <person name="Kaempfer P."/>
            <person name="Viver T."/>
        </authorList>
    </citation>
    <scope>NUCLEOTIDE SEQUENCE [LARGE SCALE GENOMIC DNA]</scope>
    <source>
        <strain evidence="2 3">ST-64</strain>
    </source>
</reference>
<dbReference type="Proteomes" id="UP001629244">
    <property type="component" value="Unassembled WGS sequence"/>
</dbReference>
<feature type="chain" id="PRO_5046874904" description="Lipoprotein" evidence="1">
    <location>
        <begin position="25"/>
        <end position="169"/>
    </location>
</feature>
<protein>
    <recommendedName>
        <fullName evidence="4">Lipoprotein</fullName>
    </recommendedName>
</protein>
<organism evidence="2 3">
    <name type="scientific">Sphingomonas plantiphila</name>
    <dbReference type="NCBI Taxonomy" id="3163295"/>
    <lineage>
        <taxon>Bacteria</taxon>
        <taxon>Pseudomonadati</taxon>
        <taxon>Pseudomonadota</taxon>
        <taxon>Alphaproteobacteria</taxon>
        <taxon>Sphingomonadales</taxon>
        <taxon>Sphingomonadaceae</taxon>
        <taxon>Sphingomonas</taxon>
    </lineage>
</organism>
<proteinExistence type="predicted"/>
<sequence>MRKAMLLAILALSGCATLPPAPSAASAPAEPVGLTIKSWGKPLFDWTLGPDGTGVYTYADEGPTKAFRDYVLKTKRISVGRDGYARLAALLAPARRYAGATLPCQRTITDMPYGTISWGATPDLRVKFDLGCQSAETKPVHEGLVQAQDLMKSWADAAPVVETRPGSQE</sequence>
<evidence type="ECO:0000313" key="3">
    <source>
        <dbReference type="Proteomes" id="UP001629244"/>
    </source>
</evidence>
<evidence type="ECO:0008006" key="4">
    <source>
        <dbReference type="Google" id="ProtNLM"/>
    </source>
</evidence>
<evidence type="ECO:0000313" key="2">
    <source>
        <dbReference type="EMBL" id="MFL9840279.1"/>
    </source>
</evidence>
<name>A0ABW8YJA6_9SPHN</name>